<evidence type="ECO:0000313" key="4">
    <source>
        <dbReference type="Proteomes" id="UP000030687"/>
    </source>
</evidence>
<dbReference type="CDD" id="cd22160">
    <property type="entry name" value="F-box_AtFBL13-like"/>
    <property type="match status" value="1"/>
</dbReference>
<dbReference type="InParanoid" id="V4TP62"/>
<dbReference type="eggNOG" id="ENOG502RYTW">
    <property type="taxonomic scope" value="Eukaryota"/>
</dbReference>
<feature type="region of interest" description="Disordered" evidence="1">
    <location>
        <begin position="1"/>
        <end position="26"/>
    </location>
</feature>
<feature type="domain" description="F-box" evidence="2">
    <location>
        <begin position="24"/>
        <end position="72"/>
    </location>
</feature>
<organism evidence="3 4">
    <name type="scientific">Citrus clementina</name>
    <name type="common">Clementine</name>
    <name type="synonym">Citrus deliciosa x Citrus sinensis</name>
    <dbReference type="NCBI Taxonomy" id="85681"/>
    <lineage>
        <taxon>Eukaryota</taxon>
        <taxon>Viridiplantae</taxon>
        <taxon>Streptophyta</taxon>
        <taxon>Embryophyta</taxon>
        <taxon>Tracheophyta</taxon>
        <taxon>Spermatophyta</taxon>
        <taxon>Magnoliopsida</taxon>
        <taxon>eudicotyledons</taxon>
        <taxon>Gunneridae</taxon>
        <taxon>Pentapetalae</taxon>
        <taxon>rosids</taxon>
        <taxon>malvids</taxon>
        <taxon>Sapindales</taxon>
        <taxon>Rutaceae</taxon>
        <taxon>Aurantioideae</taxon>
        <taxon>Citrus</taxon>
    </lineage>
</organism>
<dbReference type="PANTHER" id="PTHR31293">
    <property type="entry name" value="RNI-LIKE SUPERFAMILY PROTEIN"/>
    <property type="match status" value="1"/>
</dbReference>
<dbReference type="STRING" id="85681.V4TP62"/>
<dbReference type="Gramene" id="ESR55172">
    <property type="protein sequence ID" value="ESR55172"/>
    <property type="gene ID" value="CICLE_v10023487mg"/>
</dbReference>
<dbReference type="InterPro" id="IPR001810">
    <property type="entry name" value="F-box_dom"/>
</dbReference>
<keyword evidence="4" id="KW-1185">Reference proteome</keyword>
<evidence type="ECO:0000259" key="2">
    <source>
        <dbReference type="PROSITE" id="PS50181"/>
    </source>
</evidence>
<dbReference type="InterPro" id="IPR055294">
    <property type="entry name" value="FBL60-like"/>
</dbReference>
<dbReference type="InterPro" id="IPR053781">
    <property type="entry name" value="F-box_AtFBL13-like"/>
</dbReference>
<proteinExistence type="predicted"/>
<name>V4TP62_CITCL</name>
<dbReference type="Pfam" id="PF00646">
    <property type="entry name" value="F-box"/>
    <property type="match status" value="1"/>
</dbReference>
<reference evidence="3 4" key="1">
    <citation type="submission" date="2013-10" db="EMBL/GenBank/DDBJ databases">
        <authorList>
            <consortium name="International Citrus Genome Consortium"/>
            <person name="Jenkins J."/>
            <person name="Schmutz J."/>
            <person name="Prochnik S."/>
            <person name="Rokhsar D."/>
            <person name="Gmitter F."/>
            <person name="Ollitrault P."/>
            <person name="Machado M."/>
            <person name="Talon M."/>
            <person name="Wincker P."/>
            <person name="Jaillon O."/>
            <person name="Morgante M."/>
        </authorList>
    </citation>
    <scope>NUCLEOTIDE SEQUENCE</scope>
    <source>
        <strain evidence="4">cv. Clemenules</strain>
    </source>
</reference>
<accession>V4TP62</accession>
<dbReference type="Proteomes" id="UP000030687">
    <property type="component" value="Unassembled WGS sequence"/>
</dbReference>
<sequence length="276" mass="31132">MAHDRQNNVTKRKRGRPKTNRGNADRISALPDSVLCHILSYIPTKHAVATSVIAKRWQNVWTAVPNLSFDDRLCLRPPASTYVPLRGFADFVHTVLLRTNPAKIGKFSLYCSRPTNLARFYDWIATALMQPVELPEAIYSAACLKVLTLDSDFSIQVPYSGTCFPSVKILSVRLENPEKSVTENLFCSCPSLEELSVTDFDVPHCLVHTVKNIEIKGVQGDEDERPLLKYLLQFAATMEKMLMWAKASVPKENRANLRESILQLPRASMKTTIEIK</sequence>
<protein>
    <recommendedName>
        <fullName evidence="2">F-box domain-containing protein</fullName>
    </recommendedName>
</protein>
<dbReference type="PROSITE" id="PS50181">
    <property type="entry name" value="FBOX"/>
    <property type="match status" value="1"/>
</dbReference>
<dbReference type="AlphaFoldDB" id="V4TP62"/>
<dbReference type="InterPro" id="IPR036047">
    <property type="entry name" value="F-box-like_dom_sf"/>
</dbReference>
<gene>
    <name evidence="3" type="ORF">CICLE_v10023487mg</name>
</gene>
<dbReference type="SUPFAM" id="SSF81383">
    <property type="entry name" value="F-box domain"/>
    <property type="match status" value="1"/>
</dbReference>
<dbReference type="Gene3D" id="1.20.1280.50">
    <property type="match status" value="1"/>
</dbReference>
<dbReference type="OMA" id="WAKASVP"/>
<evidence type="ECO:0000313" key="3">
    <source>
        <dbReference type="EMBL" id="ESR55172.1"/>
    </source>
</evidence>
<dbReference type="KEGG" id="cic:CICLE_v10023487mg"/>
<dbReference type="PANTHER" id="PTHR31293:SF12">
    <property type="entry name" value="RNI-LIKE SUPERFAMILY PROTEIN"/>
    <property type="match status" value="1"/>
</dbReference>
<feature type="compositionally biased region" description="Basic residues" evidence="1">
    <location>
        <begin position="10"/>
        <end position="19"/>
    </location>
</feature>
<dbReference type="Pfam" id="PF08387">
    <property type="entry name" value="FBD"/>
    <property type="match status" value="1"/>
</dbReference>
<evidence type="ECO:0000256" key="1">
    <source>
        <dbReference type="SAM" id="MobiDB-lite"/>
    </source>
</evidence>
<dbReference type="InterPro" id="IPR006566">
    <property type="entry name" value="FBD"/>
</dbReference>
<dbReference type="EMBL" id="KI536661">
    <property type="protein sequence ID" value="ESR55172.1"/>
    <property type="molecule type" value="Genomic_DNA"/>
</dbReference>